<dbReference type="Gene3D" id="1.10.260.40">
    <property type="entry name" value="lambda repressor-like DNA-binding domains"/>
    <property type="match status" value="1"/>
</dbReference>
<gene>
    <name evidence="2" type="ORF">ACFSYJ_37230</name>
</gene>
<evidence type="ECO:0000313" key="3">
    <source>
        <dbReference type="Proteomes" id="UP001597419"/>
    </source>
</evidence>
<dbReference type="Proteomes" id="UP001597419">
    <property type="component" value="Unassembled WGS sequence"/>
</dbReference>
<keyword evidence="3" id="KW-1185">Reference proteome</keyword>
<name>A0ABW5GTP6_9PSEU</name>
<evidence type="ECO:0000259" key="1">
    <source>
        <dbReference type="PROSITE" id="PS50943"/>
    </source>
</evidence>
<proteinExistence type="predicted"/>
<comment type="caution">
    <text evidence="2">The sequence shown here is derived from an EMBL/GenBank/DDBJ whole genome shotgun (WGS) entry which is preliminary data.</text>
</comment>
<accession>A0ABW5GTP6</accession>
<dbReference type="RefSeq" id="WP_345404976.1">
    <property type="nucleotide sequence ID" value="NZ_BAABHG010000017.1"/>
</dbReference>
<dbReference type="InterPro" id="IPR043917">
    <property type="entry name" value="DUF5753"/>
</dbReference>
<feature type="domain" description="HTH cro/C1-type" evidence="1">
    <location>
        <begin position="19"/>
        <end position="73"/>
    </location>
</feature>
<dbReference type="InterPro" id="IPR001387">
    <property type="entry name" value="Cro/C1-type_HTH"/>
</dbReference>
<dbReference type="Pfam" id="PF13560">
    <property type="entry name" value="HTH_31"/>
    <property type="match status" value="1"/>
</dbReference>
<reference evidence="3" key="1">
    <citation type="journal article" date="2019" name="Int. J. Syst. Evol. Microbiol.">
        <title>The Global Catalogue of Microorganisms (GCM) 10K type strain sequencing project: providing services to taxonomists for standard genome sequencing and annotation.</title>
        <authorList>
            <consortium name="The Broad Institute Genomics Platform"/>
            <consortium name="The Broad Institute Genome Sequencing Center for Infectious Disease"/>
            <person name="Wu L."/>
            <person name="Ma J."/>
        </authorList>
    </citation>
    <scope>NUCLEOTIDE SEQUENCE [LARGE SCALE GENOMIC DNA]</scope>
    <source>
        <strain evidence="3">CGMCC 4.7643</strain>
    </source>
</reference>
<dbReference type="InterPro" id="IPR010982">
    <property type="entry name" value="Lambda_DNA-bd_dom_sf"/>
</dbReference>
<evidence type="ECO:0000313" key="2">
    <source>
        <dbReference type="EMBL" id="MFD2464310.1"/>
    </source>
</evidence>
<dbReference type="CDD" id="cd00093">
    <property type="entry name" value="HTH_XRE"/>
    <property type="match status" value="1"/>
</dbReference>
<dbReference type="SUPFAM" id="SSF47413">
    <property type="entry name" value="lambda repressor-like DNA-binding domains"/>
    <property type="match status" value="1"/>
</dbReference>
<sequence>MAPKKQTPSVRLRRMAAELRRLRASADMSREEVSDQTGINSVTLYRIETAKAKPQKRTLMALLNLYEVDPAQREYLLALLKDASVQGWLRPYHSDLPEEYTAYISFESEAQGVRNYESLFLPGLLQTEDYARAVIRGVLPTATEEQVEDRVRARLERQPLLTKAAPLKFWAVVDEAALRRVVGGPAVMGRQLQHLAEVVAAPNVTLQVIPFEAGAHPGMPGQFILMDFADPMDTDLIYIDSMAGDLFLESEADISRYRAIFDHLVAVAKSPNDSAALVAELAGEHEKGG</sequence>
<dbReference type="Pfam" id="PF19054">
    <property type="entry name" value="DUF5753"/>
    <property type="match status" value="1"/>
</dbReference>
<dbReference type="EMBL" id="JBHUKU010000025">
    <property type="protein sequence ID" value="MFD2464310.1"/>
    <property type="molecule type" value="Genomic_DNA"/>
</dbReference>
<protein>
    <submittedName>
        <fullName evidence="2">Helix-turn-helix domain-containing protein</fullName>
    </submittedName>
</protein>
<dbReference type="SMART" id="SM00530">
    <property type="entry name" value="HTH_XRE"/>
    <property type="match status" value="1"/>
</dbReference>
<dbReference type="PROSITE" id="PS50943">
    <property type="entry name" value="HTH_CROC1"/>
    <property type="match status" value="1"/>
</dbReference>
<organism evidence="2 3">
    <name type="scientific">Amycolatopsis samaneae</name>
    <dbReference type="NCBI Taxonomy" id="664691"/>
    <lineage>
        <taxon>Bacteria</taxon>
        <taxon>Bacillati</taxon>
        <taxon>Actinomycetota</taxon>
        <taxon>Actinomycetes</taxon>
        <taxon>Pseudonocardiales</taxon>
        <taxon>Pseudonocardiaceae</taxon>
        <taxon>Amycolatopsis</taxon>
    </lineage>
</organism>